<name>A0ABV8TVN3_9ACTN</name>
<evidence type="ECO:0000256" key="5">
    <source>
        <dbReference type="ARBA" id="ARBA00013189"/>
    </source>
</evidence>
<dbReference type="Gene3D" id="3.40.50.720">
    <property type="entry name" value="NAD(P)-binding Rossmann-like Domain"/>
    <property type="match status" value="1"/>
</dbReference>
<dbReference type="Gene3D" id="3.90.25.10">
    <property type="entry name" value="UDP-galactose 4-epimerase, domain 1"/>
    <property type="match status" value="1"/>
</dbReference>
<dbReference type="InterPro" id="IPR020904">
    <property type="entry name" value="Sc_DH/Rdtase_CS"/>
</dbReference>
<dbReference type="PROSITE" id="PS00061">
    <property type="entry name" value="ADH_SHORT"/>
    <property type="match status" value="1"/>
</dbReference>
<dbReference type="InterPro" id="IPR036291">
    <property type="entry name" value="NAD(P)-bd_dom_sf"/>
</dbReference>
<evidence type="ECO:0000256" key="2">
    <source>
        <dbReference type="ARBA" id="ARBA00001911"/>
    </source>
</evidence>
<evidence type="ECO:0000259" key="12">
    <source>
        <dbReference type="Pfam" id="PF01370"/>
    </source>
</evidence>
<dbReference type="InterPro" id="IPR001509">
    <property type="entry name" value="Epimerase_deHydtase"/>
</dbReference>
<dbReference type="Pfam" id="PF01370">
    <property type="entry name" value="Epimerase"/>
    <property type="match status" value="1"/>
</dbReference>
<evidence type="ECO:0000256" key="1">
    <source>
        <dbReference type="ARBA" id="ARBA00000083"/>
    </source>
</evidence>
<dbReference type="InterPro" id="IPR005886">
    <property type="entry name" value="UDP_G4E"/>
</dbReference>
<evidence type="ECO:0000256" key="8">
    <source>
        <dbReference type="ARBA" id="ARBA00023235"/>
    </source>
</evidence>
<dbReference type="EC" id="5.1.3.2" evidence="5"/>
<evidence type="ECO:0000256" key="11">
    <source>
        <dbReference type="ARBA" id="ARBA00033067"/>
    </source>
</evidence>
<evidence type="ECO:0000256" key="7">
    <source>
        <dbReference type="ARBA" id="ARBA00023027"/>
    </source>
</evidence>
<evidence type="ECO:0000256" key="10">
    <source>
        <dbReference type="ARBA" id="ARBA00031367"/>
    </source>
</evidence>
<evidence type="ECO:0000313" key="14">
    <source>
        <dbReference type="Proteomes" id="UP001595823"/>
    </source>
</evidence>
<dbReference type="RefSeq" id="WP_380619316.1">
    <property type="nucleotide sequence ID" value="NZ_JBHSDK010000010.1"/>
</dbReference>
<comment type="pathway">
    <text evidence="3">Carbohydrate metabolism; galactose metabolism.</text>
</comment>
<evidence type="ECO:0000256" key="9">
    <source>
        <dbReference type="ARBA" id="ARBA00023277"/>
    </source>
</evidence>
<evidence type="ECO:0000256" key="3">
    <source>
        <dbReference type="ARBA" id="ARBA00004947"/>
    </source>
</evidence>
<dbReference type="NCBIfam" id="TIGR01179">
    <property type="entry name" value="galE"/>
    <property type="match status" value="1"/>
</dbReference>
<keyword evidence="14" id="KW-1185">Reference proteome</keyword>
<dbReference type="Proteomes" id="UP001595823">
    <property type="component" value="Unassembled WGS sequence"/>
</dbReference>
<organism evidence="13 14">
    <name type="scientific">Salininema proteolyticum</name>
    <dbReference type="NCBI Taxonomy" id="1607685"/>
    <lineage>
        <taxon>Bacteria</taxon>
        <taxon>Bacillati</taxon>
        <taxon>Actinomycetota</taxon>
        <taxon>Actinomycetes</taxon>
        <taxon>Glycomycetales</taxon>
        <taxon>Glycomycetaceae</taxon>
        <taxon>Salininema</taxon>
    </lineage>
</organism>
<comment type="similarity">
    <text evidence="4">Belongs to the NAD(P)-dependent epimerase/dehydratase family.</text>
</comment>
<accession>A0ABV8TVN3</accession>
<protein>
    <recommendedName>
        <fullName evidence="6">UDP-glucose 4-epimerase</fullName>
        <ecNumber evidence="5">5.1.3.2</ecNumber>
    </recommendedName>
    <alternativeName>
        <fullName evidence="11">Galactowaldenase</fullName>
    </alternativeName>
    <alternativeName>
        <fullName evidence="10">UDP-galactose 4-epimerase</fullName>
    </alternativeName>
</protein>
<keyword evidence="7" id="KW-0520">NAD</keyword>
<evidence type="ECO:0000313" key="13">
    <source>
        <dbReference type="EMBL" id="MFC4334854.1"/>
    </source>
</evidence>
<dbReference type="SUPFAM" id="SSF51735">
    <property type="entry name" value="NAD(P)-binding Rossmann-fold domains"/>
    <property type="match status" value="1"/>
</dbReference>
<proteinExistence type="inferred from homology"/>
<comment type="cofactor">
    <cofactor evidence="2">
        <name>NAD(+)</name>
        <dbReference type="ChEBI" id="CHEBI:57540"/>
    </cofactor>
</comment>
<keyword evidence="9" id="KW-0119">Carbohydrate metabolism</keyword>
<dbReference type="EMBL" id="JBHSDK010000010">
    <property type="protein sequence ID" value="MFC4334854.1"/>
    <property type="molecule type" value="Genomic_DNA"/>
</dbReference>
<evidence type="ECO:0000256" key="4">
    <source>
        <dbReference type="ARBA" id="ARBA00007637"/>
    </source>
</evidence>
<sequence>MVTGGAGFVGSTVSTRLIEEGHSVVVVDDLTHSEAEWLPEGAEFVRAEVGEAGGVLDPSFDGVVHCAGYIEAGESMGSPEKYWQSNLVSTLGLLDAMVEHGVKTIVFSSSAGVYANGVPVPITEDAKTDPASTYGATKLAVDMVLKSYAYARDLAAVSLRYFNVAGAYRDRAGVWHGENHVPETHIIPIALEVASGLREKFTIFGGDYPTEDGTCVRDYVHVADLADAHMLALDHARPGRHEVFNLGSGTGYSNRQIAEAVQKVTGREFSVVMGERRPGDPAQLIASSEKAVEQLGWTPGRNDLETIVADAWEYFSRKRES</sequence>
<comment type="catalytic activity">
    <reaction evidence="1">
        <text>UDP-alpha-D-glucose = UDP-alpha-D-galactose</text>
        <dbReference type="Rhea" id="RHEA:22168"/>
        <dbReference type="ChEBI" id="CHEBI:58885"/>
        <dbReference type="ChEBI" id="CHEBI:66914"/>
        <dbReference type="EC" id="5.1.3.2"/>
    </reaction>
</comment>
<reference evidence="14" key="1">
    <citation type="journal article" date="2019" name="Int. J. Syst. Evol. Microbiol.">
        <title>The Global Catalogue of Microorganisms (GCM) 10K type strain sequencing project: providing services to taxonomists for standard genome sequencing and annotation.</title>
        <authorList>
            <consortium name="The Broad Institute Genomics Platform"/>
            <consortium name="The Broad Institute Genome Sequencing Center for Infectious Disease"/>
            <person name="Wu L."/>
            <person name="Ma J."/>
        </authorList>
    </citation>
    <scope>NUCLEOTIDE SEQUENCE [LARGE SCALE GENOMIC DNA]</scope>
    <source>
        <strain evidence="14">IBRC-M 10908</strain>
    </source>
</reference>
<evidence type="ECO:0000256" key="6">
    <source>
        <dbReference type="ARBA" id="ARBA00018569"/>
    </source>
</evidence>
<dbReference type="PANTHER" id="PTHR43725:SF53">
    <property type="entry name" value="UDP-ARABINOSE 4-EPIMERASE 1"/>
    <property type="match status" value="1"/>
</dbReference>
<gene>
    <name evidence="13" type="primary">galE</name>
    <name evidence="13" type="ORF">ACFPET_06550</name>
</gene>
<dbReference type="PANTHER" id="PTHR43725">
    <property type="entry name" value="UDP-GLUCOSE 4-EPIMERASE"/>
    <property type="match status" value="1"/>
</dbReference>
<feature type="domain" description="NAD-dependent epimerase/dehydratase" evidence="12">
    <location>
        <begin position="1"/>
        <end position="247"/>
    </location>
</feature>
<dbReference type="GO" id="GO:0003978">
    <property type="term" value="F:UDP-glucose 4-epimerase activity"/>
    <property type="evidence" value="ECO:0007669"/>
    <property type="project" value="UniProtKB-EC"/>
</dbReference>
<comment type="caution">
    <text evidence="13">The sequence shown here is derived from an EMBL/GenBank/DDBJ whole genome shotgun (WGS) entry which is preliminary data.</text>
</comment>
<keyword evidence="8 13" id="KW-0413">Isomerase</keyword>